<dbReference type="InterPro" id="IPR028923">
    <property type="entry name" value="SAICAR_synt/ADE2_N"/>
</dbReference>
<evidence type="ECO:0000313" key="7">
    <source>
        <dbReference type="EMBL" id="KJV70580.1"/>
    </source>
</evidence>
<evidence type="ECO:0000256" key="2">
    <source>
        <dbReference type="ARBA" id="ARBA00022741"/>
    </source>
</evidence>
<protein>
    <submittedName>
        <fullName evidence="7">SAICAR synthetase family protein</fullName>
    </submittedName>
</protein>
<dbReference type="AlphaFoldDB" id="A0A0F3NR88"/>
<dbReference type="GO" id="GO:0006189">
    <property type="term" value="P:'de novo' IMP biosynthetic process"/>
    <property type="evidence" value="ECO:0007669"/>
    <property type="project" value="UniProtKB-UniPathway"/>
</dbReference>
<reference evidence="7 8" key="1">
    <citation type="submission" date="2015-01" db="EMBL/GenBank/DDBJ databases">
        <title>Genome Sequencing of Rickettsiales.</title>
        <authorList>
            <person name="Daugherty S.C."/>
            <person name="Su Q."/>
            <person name="Abolude K."/>
            <person name="Beier-Sexton M."/>
            <person name="Carlyon J.A."/>
            <person name="Carter R."/>
            <person name="Day N.P."/>
            <person name="Dumler S.J."/>
            <person name="Dyachenko V."/>
            <person name="Godinez A."/>
            <person name="Kurtti T.J."/>
            <person name="Lichay M."/>
            <person name="Mullins K.E."/>
            <person name="Ott S."/>
            <person name="Pappas-Brown V."/>
            <person name="Paris D.H."/>
            <person name="Patel P."/>
            <person name="Richards A.L."/>
            <person name="Sadzewicz L."/>
            <person name="Sears K."/>
            <person name="Seidman D."/>
            <person name="Sengamalay N."/>
            <person name="Stenos J."/>
            <person name="Tallon L.J."/>
            <person name="Vincent G."/>
            <person name="Fraser C.M."/>
            <person name="Munderloh U."/>
            <person name="Dunning-Hotopp J.C."/>
        </authorList>
    </citation>
    <scope>NUCLEOTIDE SEQUENCE [LARGE SCALE GENOMIC DNA]</scope>
    <source>
        <strain evidence="7 8">TA716</strain>
    </source>
</reference>
<dbReference type="EMBL" id="LAOA01000177">
    <property type="protein sequence ID" value="KJV70580.1"/>
    <property type="molecule type" value="Genomic_DNA"/>
</dbReference>
<evidence type="ECO:0000256" key="3">
    <source>
        <dbReference type="ARBA" id="ARBA00022755"/>
    </source>
</evidence>
<sequence length="89" mass="10343">MPEIKLNLRSNLLRLFRYLSAIILNYLNQFRKRPNIKTLALKLYTFLVGMFASVNIRLIECQLEFGRINNLSGDIILLADEITPDTCKL</sequence>
<comment type="caution">
    <text evidence="7">The sequence shown here is derived from an EMBL/GenBank/DDBJ whole genome shotgun (WGS) entry which is preliminary data.</text>
</comment>
<keyword evidence="4" id="KW-0067">ATP-binding</keyword>
<dbReference type="SUPFAM" id="SSF56104">
    <property type="entry name" value="SAICAR synthase-like"/>
    <property type="match status" value="1"/>
</dbReference>
<dbReference type="Gene3D" id="3.30.470.20">
    <property type="entry name" value="ATP-grasp fold, B domain"/>
    <property type="match status" value="1"/>
</dbReference>
<proteinExistence type="predicted"/>
<evidence type="ECO:0000256" key="4">
    <source>
        <dbReference type="ARBA" id="ARBA00022840"/>
    </source>
</evidence>
<dbReference type="Pfam" id="PF01259">
    <property type="entry name" value="SAICAR_synt"/>
    <property type="match status" value="1"/>
</dbReference>
<evidence type="ECO:0000256" key="5">
    <source>
        <dbReference type="ARBA" id="ARBA00048475"/>
    </source>
</evidence>
<dbReference type="Proteomes" id="UP000033671">
    <property type="component" value="Unassembled WGS sequence"/>
</dbReference>
<dbReference type="UniPathway" id="UPA00074">
    <property type="reaction ID" value="UER00131"/>
</dbReference>
<organism evidence="7 8">
    <name type="scientific">Orientia tsutsugamushi str. TA716</name>
    <dbReference type="NCBI Taxonomy" id="1359175"/>
    <lineage>
        <taxon>Bacteria</taxon>
        <taxon>Pseudomonadati</taxon>
        <taxon>Pseudomonadota</taxon>
        <taxon>Alphaproteobacteria</taxon>
        <taxon>Rickettsiales</taxon>
        <taxon>Rickettsiaceae</taxon>
        <taxon>Rickettsieae</taxon>
        <taxon>Orientia</taxon>
    </lineage>
</organism>
<keyword evidence="1" id="KW-0436">Ligase</keyword>
<dbReference type="PATRIC" id="fig|1359175.3.peg.1047"/>
<evidence type="ECO:0000256" key="1">
    <source>
        <dbReference type="ARBA" id="ARBA00022598"/>
    </source>
</evidence>
<feature type="domain" description="SAICAR synthetase/ADE2 N-terminal" evidence="6">
    <location>
        <begin position="31"/>
        <end position="89"/>
    </location>
</feature>
<gene>
    <name evidence="7" type="ORF">OTSTA716_2530</name>
</gene>
<name>A0A0F3NR88_ORITS</name>
<accession>A0A0F3NR88</accession>
<evidence type="ECO:0000259" key="6">
    <source>
        <dbReference type="Pfam" id="PF01259"/>
    </source>
</evidence>
<dbReference type="GO" id="GO:0004639">
    <property type="term" value="F:phosphoribosylaminoimidazolesuccinocarboxamide synthase activity"/>
    <property type="evidence" value="ECO:0007669"/>
    <property type="project" value="UniProtKB-EC"/>
</dbReference>
<dbReference type="GO" id="GO:0005524">
    <property type="term" value="F:ATP binding"/>
    <property type="evidence" value="ECO:0007669"/>
    <property type="project" value="UniProtKB-KW"/>
</dbReference>
<keyword evidence="2" id="KW-0547">Nucleotide-binding</keyword>
<evidence type="ECO:0000313" key="8">
    <source>
        <dbReference type="Proteomes" id="UP000033671"/>
    </source>
</evidence>
<keyword evidence="3" id="KW-0658">Purine biosynthesis</keyword>
<comment type="catalytic activity">
    <reaction evidence="5">
        <text>5-amino-1-(5-phospho-D-ribosyl)imidazole-4-carboxylate + L-aspartate + ATP = (2S)-2-[5-amino-1-(5-phospho-beta-D-ribosyl)imidazole-4-carboxamido]succinate + ADP + phosphate + 2 H(+)</text>
        <dbReference type="Rhea" id="RHEA:22628"/>
        <dbReference type="ChEBI" id="CHEBI:15378"/>
        <dbReference type="ChEBI" id="CHEBI:29991"/>
        <dbReference type="ChEBI" id="CHEBI:30616"/>
        <dbReference type="ChEBI" id="CHEBI:43474"/>
        <dbReference type="ChEBI" id="CHEBI:58443"/>
        <dbReference type="ChEBI" id="CHEBI:77657"/>
        <dbReference type="ChEBI" id="CHEBI:456216"/>
        <dbReference type="EC" id="6.3.2.6"/>
    </reaction>
</comment>